<dbReference type="PANTHER" id="PTHR48098">
    <property type="entry name" value="ENTEROCHELIN ESTERASE-RELATED"/>
    <property type="match status" value="1"/>
</dbReference>
<dbReference type="STRING" id="1121925.SAMN02746011_00013"/>
<dbReference type="SUPFAM" id="SSF53474">
    <property type="entry name" value="alpha/beta-Hydrolases"/>
    <property type="match status" value="1"/>
</dbReference>
<dbReference type="AlphaFoldDB" id="A0A1T4JJL1"/>
<organism evidence="1 2">
    <name type="scientific">Globicatella sulfidifaciens DSM 15739</name>
    <dbReference type="NCBI Taxonomy" id="1121925"/>
    <lineage>
        <taxon>Bacteria</taxon>
        <taxon>Bacillati</taxon>
        <taxon>Bacillota</taxon>
        <taxon>Bacilli</taxon>
        <taxon>Lactobacillales</taxon>
        <taxon>Aerococcaceae</taxon>
        <taxon>Globicatella</taxon>
    </lineage>
</organism>
<sequence length="267" mass="31179">MDLKEHYLYQAYYQENRRIRVWLPEEYQASVTERFGVLYLHDGQNVFLDEESFVGHSWRVIEAYKEYHHRPPMIIVGIDNHPEKRLDEYSPWQLDPTHHSQMTTGGGDGSHYGEWLVKVVKPFIDQQYRTLVAAEHTWLAGSSMGGFITAYMAAKYPTVFGKIGVFSLASWFNERAFLEFIKAHPLAKNTKVYVQVGTEETDGLADPELEQRRNQQYVDCSLNYYATLLAQGVPIENTWLRIMVGEKHHEQYWAQHFGEFIDFMSAN</sequence>
<keyword evidence="2" id="KW-1185">Reference proteome</keyword>
<dbReference type="EMBL" id="FUWO01000001">
    <property type="protein sequence ID" value="SJZ30247.1"/>
    <property type="molecule type" value="Genomic_DNA"/>
</dbReference>
<dbReference type="Pfam" id="PF00756">
    <property type="entry name" value="Esterase"/>
    <property type="match status" value="1"/>
</dbReference>
<accession>A0A1T4JJL1</accession>
<name>A0A1T4JJL1_9LACT</name>
<gene>
    <name evidence="1" type="ORF">SAMN02746011_00013</name>
</gene>
<dbReference type="PANTHER" id="PTHR48098:SF6">
    <property type="entry name" value="FERRI-BACILLIBACTIN ESTERASE BESA"/>
    <property type="match status" value="1"/>
</dbReference>
<dbReference type="InterPro" id="IPR029058">
    <property type="entry name" value="AB_hydrolase_fold"/>
</dbReference>
<reference evidence="2" key="1">
    <citation type="submission" date="2017-02" db="EMBL/GenBank/DDBJ databases">
        <authorList>
            <person name="Varghese N."/>
            <person name="Submissions S."/>
        </authorList>
    </citation>
    <scope>NUCLEOTIDE SEQUENCE [LARGE SCALE GENOMIC DNA]</scope>
    <source>
        <strain evidence="2">DSM 15739</strain>
    </source>
</reference>
<evidence type="ECO:0000313" key="1">
    <source>
        <dbReference type="EMBL" id="SJZ30247.1"/>
    </source>
</evidence>
<keyword evidence="1" id="KW-0378">Hydrolase</keyword>
<dbReference type="GO" id="GO:0016787">
    <property type="term" value="F:hydrolase activity"/>
    <property type="evidence" value="ECO:0007669"/>
    <property type="project" value="UniProtKB-KW"/>
</dbReference>
<dbReference type="Proteomes" id="UP000189941">
    <property type="component" value="Unassembled WGS sequence"/>
</dbReference>
<dbReference type="InterPro" id="IPR000801">
    <property type="entry name" value="Esterase-like"/>
</dbReference>
<evidence type="ECO:0000313" key="2">
    <source>
        <dbReference type="Proteomes" id="UP000189941"/>
    </source>
</evidence>
<proteinExistence type="predicted"/>
<dbReference type="OrthoDB" id="9784036at2"/>
<dbReference type="InterPro" id="IPR050583">
    <property type="entry name" value="Mycobacterial_A85_antigen"/>
</dbReference>
<dbReference type="Gene3D" id="3.40.50.1820">
    <property type="entry name" value="alpha/beta hydrolase"/>
    <property type="match status" value="1"/>
</dbReference>
<dbReference type="RefSeq" id="WP_078754907.1">
    <property type="nucleotide sequence ID" value="NZ_FUWO01000001.1"/>
</dbReference>
<protein>
    <submittedName>
        <fullName evidence="1">Predicted hydrolase of the alpha/beta superfamily</fullName>
    </submittedName>
</protein>